<dbReference type="PANTHER" id="PTHR32108">
    <property type="entry name" value="DNA-DIRECTED RNA POLYMERASE SUBUNIT ALPHA"/>
    <property type="match status" value="1"/>
</dbReference>
<comment type="caution">
    <text evidence="2">The sequence shown here is derived from an EMBL/GenBank/DDBJ whole genome shotgun (WGS) entry which is preliminary data.</text>
</comment>
<dbReference type="InterPro" id="IPR000467">
    <property type="entry name" value="G_patch_dom"/>
</dbReference>
<dbReference type="Proteomes" id="UP000187203">
    <property type="component" value="Unassembled WGS sequence"/>
</dbReference>
<accession>A0A1R3I7Z3</accession>
<reference evidence="3" key="1">
    <citation type="submission" date="2013-09" db="EMBL/GenBank/DDBJ databases">
        <title>Corchorus olitorius genome sequencing.</title>
        <authorList>
            <person name="Alam M."/>
            <person name="Haque M.S."/>
            <person name="Islam M.S."/>
            <person name="Emdad E.M."/>
            <person name="Islam M.M."/>
            <person name="Ahmed B."/>
            <person name="Halim A."/>
            <person name="Hossen Q.M.M."/>
            <person name="Hossain M.Z."/>
            <person name="Ahmed R."/>
            <person name="Khan M.M."/>
            <person name="Islam R."/>
            <person name="Rashid M.M."/>
            <person name="Khan S.A."/>
            <person name="Rahman M.S."/>
            <person name="Alam M."/>
            <person name="Yahiya A.S."/>
            <person name="Khan M.S."/>
            <person name="Azam M.S."/>
            <person name="Haque T."/>
            <person name="Lashkar M.Z.H."/>
            <person name="Akhand A.I."/>
            <person name="Morshed G."/>
            <person name="Roy S."/>
            <person name="Uddin K.S."/>
            <person name="Rabeya T."/>
            <person name="Hossain A.S."/>
            <person name="Chowdhury A."/>
            <person name="Snigdha A.R."/>
            <person name="Mortoza M.S."/>
            <person name="Matin S.A."/>
            <person name="Hoque S.M.E."/>
            <person name="Islam M.K."/>
            <person name="Roy D.K."/>
            <person name="Haider R."/>
            <person name="Moosa M.M."/>
            <person name="Elias S.M."/>
            <person name="Hasan A.M."/>
            <person name="Jahan S."/>
            <person name="Shafiuddin M."/>
            <person name="Mahmood N."/>
            <person name="Shommy N.S."/>
        </authorList>
    </citation>
    <scope>NUCLEOTIDE SEQUENCE [LARGE SCALE GENOMIC DNA]</scope>
    <source>
        <strain evidence="3">cv. O-4</strain>
    </source>
</reference>
<keyword evidence="3" id="KW-1185">Reference proteome</keyword>
<dbReference type="PROSITE" id="PS50174">
    <property type="entry name" value="G_PATCH"/>
    <property type="match status" value="1"/>
</dbReference>
<dbReference type="SMART" id="SM00443">
    <property type="entry name" value="G_patch"/>
    <property type="match status" value="1"/>
</dbReference>
<sequence>MVKGQKDMIVAHTCATPYVEASEESYECAFRAFEVDEVLNPPGSSIMVVQIMKKQGWKKGQGLGRNAQGMREIPVDSKWSMGFGLGFEASAKDYEIMAEAKRQRKADRMGKSTNEGGKIDARALYQNFRSSRCEGEGMIQQVQEKEEIDQKMKGLAVNAVAEEVPRSHSWVYLMAPGEELDNWEAYGCAVLMANLEM</sequence>
<dbReference type="GO" id="GO:0003676">
    <property type="term" value="F:nucleic acid binding"/>
    <property type="evidence" value="ECO:0007669"/>
    <property type="project" value="InterPro"/>
</dbReference>
<dbReference type="EMBL" id="AWUE01018722">
    <property type="protein sequence ID" value="OMO78621.1"/>
    <property type="molecule type" value="Genomic_DNA"/>
</dbReference>
<name>A0A1R3I7Z3_9ROSI</name>
<dbReference type="PANTHER" id="PTHR32108:SF9">
    <property type="entry name" value="REVERSE TRANSCRIPTASE RNASE H-LIKE DOMAIN-CONTAINING PROTEIN"/>
    <property type="match status" value="1"/>
</dbReference>
<organism evidence="2 3">
    <name type="scientific">Corchorus olitorius</name>
    <dbReference type="NCBI Taxonomy" id="93759"/>
    <lineage>
        <taxon>Eukaryota</taxon>
        <taxon>Viridiplantae</taxon>
        <taxon>Streptophyta</taxon>
        <taxon>Embryophyta</taxon>
        <taxon>Tracheophyta</taxon>
        <taxon>Spermatophyta</taxon>
        <taxon>Magnoliopsida</taxon>
        <taxon>eudicotyledons</taxon>
        <taxon>Gunneridae</taxon>
        <taxon>Pentapetalae</taxon>
        <taxon>rosids</taxon>
        <taxon>malvids</taxon>
        <taxon>Malvales</taxon>
        <taxon>Malvaceae</taxon>
        <taxon>Grewioideae</taxon>
        <taxon>Apeibeae</taxon>
        <taxon>Corchorus</taxon>
    </lineage>
</organism>
<dbReference type="AlphaFoldDB" id="A0A1R3I7Z3"/>
<protein>
    <recommendedName>
        <fullName evidence="1">G-patch domain-containing protein</fullName>
    </recommendedName>
</protein>
<dbReference type="Pfam" id="PF01585">
    <property type="entry name" value="G-patch"/>
    <property type="match status" value="1"/>
</dbReference>
<gene>
    <name evidence="2" type="ORF">COLO4_24694</name>
</gene>
<evidence type="ECO:0000313" key="2">
    <source>
        <dbReference type="EMBL" id="OMO78621.1"/>
    </source>
</evidence>
<evidence type="ECO:0000313" key="3">
    <source>
        <dbReference type="Proteomes" id="UP000187203"/>
    </source>
</evidence>
<proteinExistence type="predicted"/>
<feature type="domain" description="G-patch" evidence="1">
    <location>
        <begin position="44"/>
        <end position="90"/>
    </location>
</feature>
<evidence type="ECO:0000259" key="1">
    <source>
        <dbReference type="PROSITE" id="PS50174"/>
    </source>
</evidence>